<keyword evidence="3" id="KW-1015">Disulfide bond</keyword>
<dbReference type="Pfam" id="PF00014">
    <property type="entry name" value="Kunitz_BPTI"/>
    <property type="match status" value="1"/>
</dbReference>
<dbReference type="GO" id="GO:0004867">
    <property type="term" value="F:serine-type endopeptidase inhibitor activity"/>
    <property type="evidence" value="ECO:0007669"/>
    <property type="project" value="UniProtKB-KW"/>
</dbReference>
<evidence type="ECO:0000259" key="4">
    <source>
        <dbReference type="PROSITE" id="PS50279"/>
    </source>
</evidence>
<dbReference type="GO" id="GO:0005615">
    <property type="term" value="C:extracellular space"/>
    <property type="evidence" value="ECO:0007669"/>
    <property type="project" value="TreeGrafter"/>
</dbReference>
<dbReference type="SUPFAM" id="SSF57256">
    <property type="entry name" value="Elafin-like"/>
    <property type="match status" value="1"/>
</dbReference>
<sequence length="182" mass="20917">MLPVRPLLPQMELLGLLPFMVPSILLRGVRDPGLVEGFFLRSCPHIRVKCEIQELDQCRKSTQCPDRMKCCWFSCGKKCIDISEDVCSMPKKVGPCLAYLPRWWYNKETELCTKFIYGGCQGNLNNFQSQAVCSVTCKRKRISSWICTRHCPQAKGVSPTFYPLNYKLCEGVMVTFRSQPQY</sequence>
<evidence type="ECO:0000313" key="5">
    <source>
        <dbReference type="Proteomes" id="UP000081671"/>
    </source>
</evidence>
<dbReference type="PRINTS" id="PR00759">
    <property type="entry name" value="BASICPTASE"/>
</dbReference>
<dbReference type="PROSITE" id="PS00280">
    <property type="entry name" value="BPTI_KUNITZ_1"/>
    <property type="match status" value="1"/>
</dbReference>
<dbReference type="PANTHER" id="PTHR46751:SF1">
    <property type="entry name" value="WAP FOUR-DISULFIDE CORE DOMAIN PROTEIN 6A"/>
    <property type="match status" value="1"/>
</dbReference>
<accession>A0A1S3EP82</accession>
<dbReference type="Proteomes" id="UP000081671">
    <property type="component" value="Unplaced"/>
</dbReference>
<evidence type="ECO:0000313" key="6">
    <source>
        <dbReference type="RefSeq" id="XP_012866176.1"/>
    </source>
</evidence>
<dbReference type="InterPro" id="IPR051388">
    <property type="entry name" value="Serpin_venom_toxin"/>
</dbReference>
<dbReference type="KEGG" id="dord:105981531"/>
<name>A0A1S3EP82_DIPOR</name>
<dbReference type="InterPro" id="IPR002223">
    <property type="entry name" value="Kunitz_BPTI"/>
</dbReference>
<dbReference type="InterPro" id="IPR020901">
    <property type="entry name" value="Prtase_inh_Kunz-CS"/>
</dbReference>
<keyword evidence="2" id="KW-0722">Serine protease inhibitor</keyword>
<dbReference type="PROSITE" id="PS50279">
    <property type="entry name" value="BPTI_KUNITZ_2"/>
    <property type="match status" value="1"/>
</dbReference>
<dbReference type="STRING" id="10020.ENSDORP00000024383"/>
<dbReference type="Pfam" id="PF00095">
    <property type="entry name" value="WAP"/>
    <property type="match status" value="1"/>
</dbReference>
<reference evidence="6" key="1">
    <citation type="submission" date="2025-08" db="UniProtKB">
        <authorList>
            <consortium name="RefSeq"/>
        </authorList>
    </citation>
    <scope>IDENTIFICATION</scope>
    <source>
        <tissue evidence="6">Kidney</tissue>
    </source>
</reference>
<dbReference type="PANTHER" id="PTHR46751">
    <property type="entry name" value="EPPIN"/>
    <property type="match status" value="1"/>
</dbReference>
<dbReference type="Gene3D" id="4.10.410.10">
    <property type="entry name" value="Pancreatic trypsin inhibitor Kunitz domain"/>
    <property type="match status" value="1"/>
</dbReference>
<evidence type="ECO:0000256" key="3">
    <source>
        <dbReference type="ARBA" id="ARBA00023157"/>
    </source>
</evidence>
<evidence type="ECO:0000256" key="1">
    <source>
        <dbReference type="ARBA" id="ARBA00022690"/>
    </source>
</evidence>
<proteinExistence type="predicted"/>
<gene>
    <name evidence="6" type="primary">LOC105981531</name>
</gene>
<dbReference type="FunFam" id="4.10.410.10:FF:000015">
    <property type="entry name" value="WAP four-disulfide core domain 6A"/>
    <property type="match status" value="1"/>
</dbReference>
<feature type="domain" description="BPTI/Kunitz inhibitor" evidence="4">
    <location>
        <begin position="87"/>
        <end position="137"/>
    </location>
</feature>
<dbReference type="InterPro" id="IPR008197">
    <property type="entry name" value="WAP_dom"/>
</dbReference>
<protein>
    <submittedName>
        <fullName evidence="6">WAP four-disulfide core domain protein 6A-like</fullName>
    </submittedName>
</protein>
<dbReference type="OrthoDB" id="4473401at2759"/>
<dbReference type="CDD" id="cd22611">
    <property type="entry name" value="Kunitz_eppin"/>
    <property type="match status" value="1"/>
</dbReference>
<dbReference type="GeneID" id="105981531"/>
<dbReference type="SMART" id="SM00131">
    <property type="entry name" value="KU"/>
    <property type="match status" value="1"/>
</dbReference>
<dbReference type="Gene3D" id="4.10.75.10">
    <property type="entry name" value="Elafin-like"/>
    <property type="match status" value="1"/>
</dbReference>
<dbReference type="AlphaFoldDB" id="A0A1S3EP82"/>
<keyword evidence="5" id="KW-1185">Reference proteome</keyword>
<organism evidence="5 6">
    <name type="scientific">Dipodomys ordii</name>
    <name type="common">Ord's kangaroo rat</name>
    <dbReference type="NCBI Taxonomy" id="10020"/>
    <lineage>
        <taxon>Eukaryota</taxon>
        <taxon>Metazoa</taxon>
        <taxon>Chordata</taxon>
        <taxon>Craniata</taxon>
        <taxon>Vertebrata</taxon>
        <taxon>Euteleostomi</taxon>
        <taxon>Mammalia</taxon>
        <taxon>Eutheria</taxon>
        <taxon>Euarchontoglires</taxon>
        <taxon>Glires</taxon>
        <taxon>Rodentia</taxon>
        <taxon>Castorimorpha</taxon>
        <taxon>Heteromyidae</taxon>
        <taxon>Dipodomyinae</taxon>
        <taxon>Dipodomys</taxon>
    </lineage>
</organism>
<keyword evidence="1" id="KW-0646">Protease inhibitor</keyword>
<evidence type="ECO:0000256" key="2">
    <source>
        <dbReference type="ARBA" id="ARBA00022900"/>
    </source>
</evidence>
<dbReference type="RefSeq" id="XP_012866176.1">
    <property type="nucleotide sequence ID" value="XM_013010722.1"/>
</dbReference>
<dbReference type="InterPro" id="IPR036880">
    <property type="entry name" value="Kunitz_BPTI_sf"/>
</dbReference>
<dbReference type="SUPFAM" id="SSF57362">
    <property type="entry name" value="BPTI-like"/>
    <property type="match status" value="1"/>
</dbReference>
<dbReference type="InParanoid" id="A0A1S3EP82"/>
<dbReference type="FunCoup" id="A0A1S3EP82">
    <property type="interactions" value="126"/>
</dbReference>
<dbReference type="InterPro" id="IPR036645">
    <property type="entry name" value="Elafin-like_sf"/>
</dbReference>